<name>A0ABS9LDE7_9MICC</name>
<sequence>MSRTMSTDAPRTVTHPACGASWPNHNTNSHCTQCHQTFGNHKIADRHRIDGPAGRRCLDPAQMKVNGHVPVMIDGIWVSGARFTAATTIFRQTA</sequence>
<feature type="domain" description="Phage FDXHR zinc binding" evidence="2">
    <location>
        <begin position="13"/>
        <end position="62"/>
    </location>
</feature>
<evidence type="ECO:0000256" key="1">
    <source>
        <dbReference type="SAM" id="MobiDB-lite"/>
    </source>
</evidence>
<comment type="caution">
    <text evidence="3">The sequence shown here is derived from an EMBL/GenBank/DDBJ whole genome shotgun (WGS) entry which is preliminary data.</text>
</comment>
<dbReference type="EMBL" id="JAKLTQ010000029">
    <property type="protein sequence ID" value="MCG2624700.1"/>
    <property type="molecule type" value="Genomic_DNA"/>
</dbReference>
<evidence type="ECO:0000259" key="2">
    <source>
        <dbReference type="Pfam" id="PF24071"/>
    </source>
</evidence>
<keyword evidence="4" id="KW-1185">Reference proteome</keyword>
<protein>
    <recommendedName>
        <fullName evidence="2">Phage FDXHR zinc binding domain-containing protein</fullName>
    </recommendedName>
</protein>
<organism evidence="3 4">
    <name type="scientific">Arthrobacter hankyongi</name>
    <dbReference type="NCBI Taxonomy" id="2904801"/>
    <lineage>
        <taxon>Bacteria</taxon>
        <taxon>Bacillati</taxon>
        <taxon>Actinomycetota</taxon>
        <taxon>Actinomycetes</taxon>
        <taxon>Micrococcales</taxon>
        <taxon>Micrococcaceae</taxon>
        <taxon>Arthrobacter</taxon>
    </lineage>
</organism>
<dbReference type="Proteomes" id="UP001165368">
    <property type="component" value="Unassembled WGS sequence"/>
</dbReference>
<reference evidence="3" key="1">
    <citation type="submission" date="2022-01" db="EMBL/GenBank/DDBJ databases">
        <authorList>
            <person name="Jo J.-H."/>
            <person name="Im W.-T."/>
        </authorList>
    </citation>
    <scope>NUCLEOTIDE SEQUENCE</scope>
    <source>
        <strain evidence="3">I2-34</strain>
    </source>
</reference>
<dbReference type="Pfam" id="PF24071">
    <property type="entry name" value="Phage_zn_bind_3"/>
    <property type="match status" value="1"/>
</dbReference>
<dbReference type="RefSeq" id="WP_237826967.1">
    <property type="nucleotide sequence ID" value="NZ_JAKLTQ010000029.1"/>
</dbReference>
<evidence type="ECO:0000313" key="4">
    <source>
        <dbReference type="Proteomes" id="UP001165368"/>
    </source>
</evidence>
<proteinExistence type="predicted"/>
<dbReference type="InterPro" id="IPR058158">
    <property type="entry name" value="Phage_zn-bd_3"/>
</dbReference>
<gene>
    <name evidence="3" type="ORF">LVY72_22685</name>
</gene>
<feature type="region of interest" description="Disordered" evidence="1">
    <location>
        <begin position="1"/>
        <end position="22"/>
    </location>
</feature>
<evidence type="ECO:0000313" key="3">
    <source>
        <dbReference type="EMBL" id="MCG2624700.1"/>
    </source>
</evidence>
<accession>A0ABS9LDE7</accession>